<proteinExistence type="predicted"/>
<gene>
    <name evidence="1" type="ORF">CHLFYP18_06148</name>
</gene>
<protein>
    <submittedName>
        <fullName evidence="1">Uncharacterized protein</fullName>
    </submittedName>
</protein>
<sequence length="31" mass="3576">MRKRSLERTAEHTAVHALMAGVVWQDARKKV</sequence>
<dbReference type="AlphaFoldDB" id="A0A6N3BBZ4"/>
<dbReference type="EMBL" id="CACRUH010000016">
    <property type="protein sequence ID" value="VYU02015.1"/>
    <property type="molecule type" value="Genomic_DNA"/>
</dbReference>
<evidence type="ECO:0000313" key="1">
    <source>
        <dbReference type="EMBL" id="VYU02015.1"/>
    </source>
</evidence>
<accession>A0A6N3BBZ4</accession>
<name>A0A6N3BBZ4_9FIRM</name>
<reference evidence="1" key="1">
    <citation type="submission" date="2019-11" db="EMBL/GenBank/DDBJ databases">
        <authorList>
            <person name="Feng L."/>
        </authorList>
    </citation>
    <scope>NUCLEOTIDE SEQUENCE</scope>
    <source>
        <strain evidence="1">ChathewayiLFYP18</strain>
    </source>
</reference>
<organism evidence="1">
    <name type="scientific">Hungatella hathewayi</name>
    <dbReference type="NCBI Taxonomy" id="154046"/>
    <lineage>
        <taxon>Bacteria</taxon>
        <taxon>Bacillati</taxon>
        <taxon>Bacillota</taxon>
        <taxon>Clostridia</taxon>
        <taxon>Lachnospirales</taxon>
        <taxon>Lachnospiraceae</taxon>
        <taxon>Hungatella</taxon>
    </lineage>
</organism>